<name>A0ABX7M8P5_9RHOO</name>
<dbReference type="Gene3D" id="3.40.190.10">
    <property type="entry name" value="Periplasmic binding protein-like II"/>
    <property type="match status" value="1"/>
</dbReference>
<protein>
    <submittedName>
        <fullName evidence="1">Uncharacterized protein</fullName>
    </submittedName>
</protein>
<sequence>MIASGRQRTAWAALINAFAALNPDLTVVANEFQQEDCKRQFAVRMGREPGDLAFWFAGARLREMVGKGLSFPVRPA</sequence>
<dbReference type="RefSeq" id="WP_206255403.1">
    <property type="nucleotide sequence ID" value="NZ_CP071060.1"/>
</dbReference>
<dbReference type="Proteomes" id="UP000663570">
    <property type="component" value="Chromosome"/>
</dbReference>
<dbReference type="SUPFAM" id="SSF53850">
    <property type="entry name" value="Periplasmic binding protein-like II"/>
    <property type="match status" value="1"/>
</dbReference>
<gene>
    <name evidence="1" type="ORF">JY500_05585</name>
</gene>
<organism evidence="1 2">
    <name type="scientific">Niveibacterium microcysteis</name>
    <dbReference type="NCBI Taxonomy" id="2811415"/>
    <lineage>
        <taxon>Bacteria</taxon>
        <taxon>Pseudomonadati</taxon>
        <taxon>Pseudomonadota</taxon>
        <taxon>Betaproteobacteria</taxon>
        <taxon>Rhodocyclales</taxon>
        <taxon>Rhodocyclaceae</taxon>
        <taxon>Niveibacterium</taxon>
    </lineage>
</organism>
<evidence type="ECO:0000313" key="1">
    <source>
        <dbReference type="EMBL" id="QSI78114.1"/>
    </source>
</evidence>
<evidence type="ECO:0000313" key="2">
    <source>
        <dbReference type="Proteomes" id="UP000663570"/>
    </source>
</evidence>
<proteinExistence type="predicted"/>
<accession>A0ABX7M8P5</accession>
<dbReference type="EMBL" id="CP071060">
    <property type="protein sequence ID" value="QSI78114.1"/>
    <property type="molecule type" value="Genomic_DNA"/>
</dbReference>
<reference evidence="1 2" key="1">
    <citation type="submission" date="2021-02" db="EMBL/GenBank/DDBJ databases">
        <title>Niveibacterium changnyeongensis HC41.</title>
        <authorList>
            <person name="Kang M."/>
        </authorList>
    </citation>
    <scope>NUCLEOTIDE SEQUENCE [LARGE SCALE GENOMIC DNA]</scope>
    <source>
        <strain evidence="1 2">HC41</strain>
    </source>
</reference>
<keyword evidence="2" id="KW-1185">Reference proteome</keyword>